<feature type="compositionally biased region" description="Basic and acidic residues" evidence="1">
    <location>
        <begin position="1"/>
        <end position="19"/>
    </location>
</feature>
<reference evidence="2 3" key="1">
    <citation type="journal article" date="2016" name="Genome Announc.">
        <title>Complete Genome Sequence of Thiostrepton-Producing Streptomyces laurentii ATCC 31255.</title>
        <authorList>
            <person name="Doi K."/>
            <person name="Fujino Y."/>
            <person name="Nagayoshi Y."/>
            <person name="Ohshima T."/>
            <person name="Ogata S."/>
        </authorList>
    </citation>
    <scope>NUCLEOTIDE SEQUENCE [LARGE SCALE GENOMIC DNA]</scope>
    <source>
        <strain evidence="2 3">ATCC 31255</strain>
    </source>
</reference>
<dbReference type="Proteomes" id="UP000217676">
    <property type="component" value="Chromosome"/>
</dbReference>
<name>A0A169NFC4_STRLU</name>
<gene>
    <name evidence="2" type="ORF">SLA_2546</name>
</gene>
<dbReference type="EMBL" id="AP017424">
    <property type="protein sequence ID" value="BAU83472.1"/>
    <property type="molecule type" value="Genomic_DNA"/>
</dbReference>
<sequence length="75" mass="7958">MRQDGVRDREAGGEDERPDPLGMPGGDPDGHGTAQRLPEHGERLLARRDGRGHQLVGELVQIQRLGGDGGAARPG</sequence>
<organism evidence="2 3">
    <name type="scientific">Streptomyces laurentii</name>
    <dbReference type="NCBI Taxonomy" id="39478"/>
    <lineage>
        <taxon>Bacteria</taxon>
        <taxon>Bacillati</taxon>
        <taxon>Actinomycetota</taxon>
        <taxon>Actinomycetes</taxon>
        <taxon>Kitasatosporales</taxon>
        <taxon>Streptomycetaceae</taxon>
        <taxon>Streptomyces</taxon>
    </lineage>
</organism>
<dbReference type="AlphaFoldDB" id="A0A169NFC4"/>
<feature type="region of interest" description="Disordered" evidence="1">
    <location>
        <begin position="1"/>
        <end position="42"/>
    </location>
</feature>
<evidence type="ECO:0000313" key="2">
    <source>
        <dbReference type="EMBL" id="BAU83472.1"/>
    </source>
</evidence>
<evidence type="ECO:0000313" key="3">
    <source>
        <dbReference type="Proteomes" id="UP000217676"/>
    </source>
</evidence>
<dbReference type="KEGG" id="slau:SLA_2546"/>
<proteinExistence type="predicted"/>
<keyword evidence="3" id="KW-1185">Reference proteome</keyword>
<protein>
    <submittedName>
        <fullName evidence="2">Uncharacterized protein</fullName>
    </submittedName>
</protein>
<evidence type="ECO:0000256" key="1">
    <source>
        <dbReference type="SAM" id="MobiDB-lite"/>
    </source>
</evidence>
<accession>A0A169NFC4</accession>